<dbReference type="PANTHER" id="PTHR35186:SF4">
    <property type="entry name" value="PRION-INHIBITION AND PROPAGATION HELO DOMAIN-CONTAINING PROTEIN"/>
    <property type="match status" value="1"/>
</dbReference>
<keyword evidence="1" id="KW-0732">Signal</keyword>
<feature type="chain" id="PRO_5025374859" description="DUF7580 domain-containing protein" evidence="1">
    <location>
        <begin position="21"/>
        <end position="453"/>
    </location>
</feature>
<dbReference type="OrthoDB" id="3565018at2759"/>
<keyword evidence="4" id="KW-1185">Reference proteome</keyword>
<dbReference type="PANTHER" id="PTHR35186">
    <property type="entry name" value="ANK_REP_REGION DOMAIN-CONTAINING PROTEIN"/>
    <property type="match status" value="1"/>
</dbReference>
<evidence type="ECO:0000256" key="1">
    <source>
        <dbReference type="SAM" id="SignalP"/>
    </source>
</evidence>
<dbReference type="InterPro" id="IPR056002">
    <property type="entry name" value="DUF7580"/>
</dbReference>
<accession>A0A6A5TED8</accession>
<protein>
    <recommendedName>
        <fullName evidence="2">DUF7580 domain-containing protein</fullName>
    </recommendedName>
</protein>
<evidence type="ECO:0000259" key="2">
    <source>
        <dbReference type="Pfam" id="PF24476"/>
    </source>
</evidence>
<gene>
    <name evidence="3" type="ORF">CC80DRAFT_454428</name>
</gene>
<organism evidence="3 4">
    <name type="scientific">Byssothecium circinans</name>
    <dbReference type="NCBI Taxonomy" id="147558"/>
    <lineage>
        <taxon>Eukaryota</taxon>
        <taxon>Fungi</taxon>
        <taxon>Dikarya</taxon>
        <taxon>Ascomycota</taxon>
        <taxon>Pezizomycotina</taxon>
        <taxon>Dothideomycetes</taxon>
        <taxon>Pleosporomycetidae</taxon>
        <taxon>Pleosporales</taxon>
        <taxon>Massarineae</taxon>
        <taxon>Massarinaceae</taxon>
        <taxon>Byssothecium</taxon>
    </lineage>
</organism>
<reference evidence="3" key="1">
    <citation type="journal article" date="2020" name="Stud. Mycol.">
        <title>101 Dothideomycetes genomes: a test case for predicting lifestyles and emergence of pathogens.</title>
        <authorList>
            <person name="Haridas S."/>
            <person name="Albert R."/>
            <person name="Binder M."/>
            <person name="Bloem J."/>
            <person name="Labutti K."/>
            <person name="Salamov A."/>
            <person name="Andreopoulos B."/>
            <person name="Baker S."/>
            <person name="Barry K."/>
            <person name="Bills G."/>
            <person name="Bluhm B."/>
            <person name="Cannon C."/>
            <person name="Castanera R."/>
            <person name="Culley D."/>
            <person name="Daum C."/>
            <person name="Ezra D."/>
            <person name="Gonzalez J."/>
            <person name="Henrissat B."/>
            <person name="Kuo A."/>
            <person name="Liang C."/>
            <person name="Lipzen A."/>
            <person name="Lutzoni F."/>
            <person name="Magnuson J."/>
            <person name="Mondo S."/>
            <person name="Nolan M."/>
            <person name="Ohm R."/>
            <person name="Pangilinan J."/>
            <person name="Park H.-J."/>
            <person name="Ramirez L."/>
            <person name="Alfaro M."/>
            <person name="Sun H."/>
            <person name="Tritt A."/>
            <person name="Yoshinaga Y."/>
            <person name="Zwiers L.-H."/>
            <person name="Turgeon B."/>
            <person name="Goodwin S."/>
            <person name="Spatafora J."/>
            <person name="Crous P."/>
            <person name="Grigoriev I."/>
        </authorList>
    </citation>
    <scope>NUCLEOTIDE SEQUENCE</scope>
    <source>
        <strain evidence="3">CBS 675.92</strain>
    </source>
</reference>
<proteinExistence type="predicted"/>
<feature type="domain" description="DUF7580" evidence="2">
    <location>
        <begin position="260"/>
        <end position="448"/>
    </location>
</feature>
<dbReference type="Pfam" id="PF24476">
    <property type="entry name" value="DUF7580"/>
    <property type="match status" value="1"/>
</dbReference>
<evidence type="ECO:0000313" key="4">
    <source>
        <dbReference type="Proteomes" id="UP000800035"/>
    </source>
</evidence>
<dbReference type="Proteomes" id="UP000800035">
    <property type="component" value="Unassembled WGS sequence"/>
</dbReference>
<name>A0A6A5TED8_9PLEO</name>
<evidence type="ECO:0000313" key="3">
    <source>
        <dbReference type="EMBL" id="KAF1951153.1"/>
    </source>
</evidence>
<dbReference type="AlphaFoldDB" id="A0A6A5TED8"/>
<feature type="signal peptide" evidence="1">
    <location>
        <begin position="1"/>
        <end position="20"/>
    </location>
</feature>
<sequence>MTGIEIAGLVLGSLPVLITAFEHYGDAMGKVKAFVKFESGMRLLALEVGTEQIIYLNNLELLLTGAVRSDVQAVLLSNPGGHLWRDLAVKDALRARLGHAYETYCNHMTMMGDLVGEMKSKLGLKDGQPPFRDPSMLRHEYKRLKFTIQKSAYANALTELRNHNRALKELTRQSSLRSALQLGCRTHVINLRLERRYSQSSVDGAALYGKGPFRIMVSDHENPNTSTPDQAVWHEANICLIEERPRFMPSKVIDNQFGRPKPRRKKGDYTGRQFTRRDRMHVAVDLAASMIQLSNTPWLAKEWRRDDILFVQRPGEPIFEHPFVCGDFHKAPAGKERQGGHVECSFIRNPILFNLGILLIEIWYGKPIEAFRIPEDLKGGTDAGIVWHTATRLVREELWNEAGQRYSHAVRRFLQCEFDGPEMSLENEDFQAEVYGKVVVKLEEELQHFVGMK</sequence>
<dbReference type="EMBL" id="ML977019">
    <property type="protein sequence ID" value="KAF1951153.1"/>
    <property type="molecule type" value="Genomic_DNA"/>
</dbReference>